<evidence type="ECO:0000256" key="1">
    <source>
        <dbReference type="ARBA" id="ARBA00004609"/>
    </source>
</evidence>
<dbReference type="GO" id="GO:0005886">
    <property type="term" value="C:plasma membrane"/>
    <property type="evidence" value="ECO:0007669"/>
    <property type="project" value="UniProtKB-SubCell"/>
</dbReference>
<feature type="chain" id="PRO_5026174968" description="FAS1 domain-containing protein" evidence="9">
    <location>
        <begin position="33"/>
        <end position="209"/>
    </location>
</feature>
<name>A0A6G1CJ13_9ORYZ</name>
<evidence type="ECO:0000256" key="3">
    <source>
        <dbReference type="ARBA" id="ARBA00022475"/>
    </source>
</evidence>
<keyword evidence="4" id="KW-0449">Lipoprotein</keyword>
<keyword evidence="5 9" id="KW-0732">Signal</keyword>
<evidence type="ECO:0000313" key="11">
    <source>
        <dbReference type="EMBL" id="KAF0900061.1"/>
    </source>
</evidence>
<keyword evidence="12" id="KW-1185">Reference proteome</keyword>
<dbReference type="InterPro" id="IPR036378">
    <property type="entry name" value="FAS1_dom_sf"/>
</dbReference>
<dbReference type="PANTHER" id="PTHR32077">
    <property type="entry name" value="FASCICLIN-LIKE ARABINOGALACTAN PROTEIN"/>
    <property type="match status" value="1"/>
</dbReference>
<feature type="domain" description="FAS1" evidence="10">
    <location>
        <begin position="36"/>
        <end position="183"/>
    </location>
</feature>
<evidence type="ECO:0000256" key="5">
    <source>
        <dbReference type="ARBA" id="ARBA00022729"/>
    </source>
</evidence>
<dbReference type="PROSITE" id="PS50213">
    <property type="entry name" value="FAS1"/>
    <property type="match status" value="1"/>
</dbReference>
<evidence type="ECO:0000259" key="10">
    <source>
        <dbReference type="PROSITE" id="PS50213"/>
    </source>
</evidence>
<proteinExistence type="inferred from homology"/>
<comment type="subcellular location">
    <subcellularLocation>
        <location evidence="1">Cell membrane</location>
        <topology evidence="1">Lipid-anchor</topology>
        <topology evidence="1">GPI-anchor</topology>
    </subcellularLocation>
</comment>
<feature type="region of interest" description="Disordered" evidence="8">
    <location>
        <begin position="128"/>
        <end position="158"/>
    </location>
</feature>
<organism evidence="11 12">
    <name type="scientific">Oryza meyeriana var. granulata</name>
    <dbReference type="NCBI Taxonomy" id="110450"/>
    <lineage>
        <taxon>Eukaryota</taxon>
        <taxon>Viridiplantae</taxon>
        <taxon>Streptophyta</taxon>
        <taxon>Embryophyta</taxon>
        <taxon>Tracheophyta</taxon>
        <taxon>Spermatophyta</taxon>
        <taxon>Magnoliopsida</taxon>
        <taxon>Liliopsida</taxon>
        <taxon>Poales</taxon>
        <taxon>Poaceae</taxon>
        <taxon>BOP clade</taxon>
        <taxon>Oryzoideae</taxon>
        <taxon>Oryzeae</taxon>
        <taxon>Oryzinae</taxon>
        <taxon>Oryza</taxon>
        <taxon>Oryza meyeriana</taxon>
    </lineage>
</organism>
<dbReference type="GO" id="GO:0009834">
    <property type="term" value="P:plant-type secondary cell wall biogenesis"/>
    <property type="evidence" value="ECO:0007669"/>
    <property type="project" value="TreeGrafter"/>
</dbReference>
<evidence type="ECO:0000313" key="12">
    <source>
        <dbReference type="Proteomes" id="UP000479710"/>
    </source>
</evidence>
<dbReference type="InterPro" id="IPR045003">
    <property type="entry name" value="FLA_A"/>
</dbReference>
<dbReference type="AlphaFoldDB" id="A0A6G1CJ13"/>
<dbReference type="SMART" id="SM00554">
    <property type="entry name" value="FAS1"/>
    <property type="match status" value="1"/>
</dbReference>
<feature type="signal peptide" evidence="9">
    <location>
        <begin position="1"/>
        <end position="32"/>
    </location>
</feature>
<evidence type="ECO:0000256" key="8">
    <source>
        <dbReference type="SAM" id="MobiDB-lite"/>
    </source>
</evidence>
<dbReference type="Gene3D" id="2.30.180.10">
    <property type="entry name" value="FAS1 domain"/>
    <property type="match status" value="1"/>
</dbReference>
<keyword evidence="4" id="KW-0336">GPI-anchor</keyword>
<dbReference type="InterPro" id="IPR000782">
    <property type="entry name" value="FAS1_domain"/>
</dbReference>
<comment type="similarity">
    <text evidence="2">Belongs to the fasciclin-like AGP family.</text>
</comment>
<evidence type="ECO:0000256" key="4">
    <source>
        <dbReference type="ARBA" id="ARBA00022622"/>
    </source>
</evidence>
<keyword evidence="6" id="KW-0472">Membrane</keyword>
<dbReference type="GO" id="GO:0098552">
    <property type="term" value="C:side of membrane"/>
    <property type="evidence" value="ECO:0007669"/>
    <property type="project" value="UniProtKB-KW"/>
</dbReference>
<evidence type="ECO:0000256" key="9">
    <source>
        <dbReference type="SAM" id="SignalP"/>
    </source>
</evidence>
<sequence>MLQQLTTMSNNATLFSAFLLLLLVLSPPRTFAHGGVVNVTWVLVDAGHFRTFASLLAASGLERELEARQRHRRRGGASGGGITVFAPSDISFAQANPRTVRRLLAASAEDRLAVLRAHVATERLSLPELRAAARPEQPTLATEHAGGGGSAGSRFTLNVTGSGEKGPVLVSSGVVPTQVDDTLLDDGRKPAVAVFSVVDVLFPKEFFSA</sequence>
<dbReference type="PANTHER" id="PTHR32077:SF86">
    <property type="entry name" value="FAS1 DOMAIN-CONTAINING PROTEIN SELMODRAFT_448915"/>
    <property type="match status" value="1"/>
</dbReference>
<evidence type="ECO:0000256" key="7">
    <source>
        <dbReference type="ARBA" id="ARBA00024686"/>
    </source>
</evidence>
<keyword evidence="3" id="KW-1003">Cell membrane</keyword>
<comment type="function">
    <text evidence="7">May be a cell surface adhesion protein.</text>
</comment>
<evidence type="ECO:0000256" key="6">
    <source>
        <dbReference type="ARBA" id="ARBA00023136"/>
    </source>
</evidence>
<dbReference type="SUPFAM" id="SSF82153">
    <property type="entry name" value="FAS1 domain"/>
    <property type="match status" value="1"/>
</dbReference>
<dbReference type="Pfam" id="PF02469">
    <property type="entry name" value="Fasciclin"/>
    <property type="match status" value="1"/>
</dbReference>
<evidence type="ECO:0000256" key="2">
    <source>
        <dbReference type="ARBA" id="ARBA00007843"/>
    </source>
</evidence>
<accession>A0A6G1CJ13</accession>
<reference evidence="11 12" key="1">
    <citation type="submission" date="2019-11" db="EMBL/GenBank/DDBJ databases">
        <title>Whole genome sequence of Oryza granulata.</title>
        <authorList>
            <person name="Li W."/>
        </authorList>
    </citation>
    <scope>NUCLEOTIDE SEQUENCE [LARGE SCALE GENOMIC DNA]</scope>
    <source>
        <strain evidence="12">cv. Menghai</strain>
        <tissue evidence="11">Leaf</tissue>
    </source>
</reference>
<dbReference type="Proteomes" id="UP000479710">
    <property type="component" value="Unassembled WGS sequence"/>
</dbReference>
<protein>
    <recommendedName>
        <fullName evidence="10">FAS1 domain-containing protein</fullName>
    </recommendedName>
</protein>
<comment type="caution">
    <text evidence="11">The sequence shown here is derived from an EMBL/GenBank/DDBJ whole genome shotgun (WGS) entry which is preliminary data.</text>
</comment>
<dbReference type="EMBL" id="SPHZ02000009">
    <property type="protein sequence ID" value="KAF0900061.1"/>
    <property type="molecule type" value="Genomic_DNA"/>
</dbReference>
<gene>
    <name evidence="11" type="ORF">E2562_026797</name>
</gene>
<keyword evidence="4" id="KW-0325">Glycoprotein</keyword>